<dbReference type="Gene3D" id="1.10.10.10">
    <property type="entry name" value="Winged helix-like DNA-binding domain superfamily/Winged helix DNA-binding domain"/>
    <property type="match status" value="1"/>
</dbReference>
<reference evidence="7" key="1">
    <citation type="submission" date="2016-10" db="EMBL/GenBank/DDBJ databases">
        <authorList>
            <person name="Varghese N."/>
            <person name="Submissions S."/>
        </authorList>
    </citation>
    <scope>NUCLEOTIDE SEQUENCE [LARGE SCALE GENOMIC DNA]</scope>
    <source>
        <strain evidence="7">DSM 29303</strain>
    </source>
</reference>
<keyword evidence="2" id="KW-0805">Transcription regulation</keyword>
<dbReference type="InterPro" id="IPR036388">
    <property type="entry name" value="WH-like_DNA-bd_sf"/>
</dbReference>
<keyword evidence="3 6" id="KW-0238">DNA-binding</keyword>
<gene>
    <name evidence="6" type="ORF">SAMN05444276_102561</name>
</gene>
<dbReference type="GO" id="GO:0032993">
    <property type="term" value="C:protein-DNA complex"/>
    <property type="evidence" value="ECO:0007669"/>
    <property type="project" value="TreeGrafter"/>
</dbReference>
<keyword evidence="4" id="KW-0804">Transcription</keyword>
<name>A0A1H2XLT8_9RHOB</name>
<comment type="similarity">
    <text evidence="1">Belongs to the LysR transcriptional regulatory family.</text>
</comment>
<dbReference type="SUPFAM" id="SSF46785">
    <property type="entry name" value="Winged helix' DNA-binding domain"/>
    <property type="match status" value="1"/>
</dbReference>
<dbReference type="Pfam" id="PF03466">
    <property type="entry name" value="LysR_substrate"/>
    <property type="match status" value="1"/>
</dbReference>
<accession>A0A1H2XLT8</accession>
<evidence type="ECO:0000256" key="2">
    <source>
        <dbReference type="ARBA" id="ARBA00023015"/>
    </source>
</evidence>
<dbReference type="OrthoDB" id="9803735at2"/>
<evidence type="ECO:0000256" key="1">
    <source>
        <dbReference type="ARBA" id="ARBA00009437"/>
    </source>
</evidence>
<evidence type="ECO:0000256" key="3">
    <source>
        <dbReference type="ARBA" id="ARBA00023125"/>
    </source>
</evidence>
<organism evidence="6 7">
    <name type="scientific">Paracoccus sanguinis</name>
    <dbReference type="NCBI Taxonomy" id="1545044"/>
    <lineage>
        <taxon>Bacteria</taxon>
        <taxon>Pseudomonadati</taxon>
        <taxon>Pseudomonadota</taxon>
        <taxon>Alphaproteobacteria</taxon>
        <taxon>Rhodobacterales</taxon>
        <taxon>Paracoccaceae</taxon>
        <taxon>Paracoccus</taxon>
    </lineage>
</organism>
<dbReference type="PANTHER" id="PTHR30346:SF28">
    <property type="entry name" value="HTH-TYPE TRANSCRIPTIONAL REGULATOR CYNR"/>
    <property type="match status" value="1"/>
</dbReference>
<dbReference type="SUPFAM" id="SSF53850">
    <property type="entry name" value="Periplasmic binding protein-like II"/>
    <property type="match status" value="1"/>
</dbReference>
<dbReference type="STRING" id="1545044.SAMN05444276_102561"/>
<dbReference type="EMBL" id="FNNA01000002">
    <property type="protein sequence ID" value="SDW93863.1"/>
    <property type="molecule type" value="Genomic_DNA"/>
</dbReference>
<dbReference type="Proteomes" id="UP000182944">
    <property type="component" value="Unassembled WGS sequence"/>
</dbReference>
<evidence type="ECO:0000313" key="7">
    <source>
        <dbReference type="Proteomes" id="UP000182944"/>
    </source>
</evidence>
<dbReference type="PROSITE" id="PS50931">
    <property type="entry name" value="HTH_LYSR"/>
    <property type="match status" value="1"/>
</dbReference>
<evidence type="ECO:0000259" key="5">
    <source>
        <dbReference type="PROSITE" id="PS50931"/>
    </source>
</evidence>
<dbReference type="PANTHER" id="PTHR30346">
    <property type="entry name" value="TRANSCRIPTIONAL DUAL REGULATOR HCAR-RELATED"/>
    <property type="match status" value="1"/>
</dbReference>
<dbReference type="InterPro" id="IPR000847">
    <property type="entry name" value="LysR_HTH_N"/>
</dbReference>
<dbReference type="CDD" id="cd08414">
    <property type="entry name" value="PBP2_LTTR_aromatics_like"/>
    <property type="match status" value="1"/>
</dbReference>
<dbReference type="InterPro" id="IPR005119">
    <property type="entry name" value="LysR_subst-bd"/>
</dbReference>
<dbReference type="FunFam" id="1.10.10.10:FF:000001">
    <property type="entry name" value="LysR family transcriptional regulator"/>
    <property type="match status" value="1"/>
</dbReference>
<sequence length="304" mass="33816">MSGTTPGIDLVESFLVVAEQLNFRRSAERLNLDQSALTRRIQRLEHQLGFRLLERSTREVVLTPAGRSFYHDNAHLMSRYHATVETARRVAEGKAGALRVAYMTFAATELMPRTVARFRDDLPHVEVQLQYIRTQGQKLALARGEIDLGFMIGPFDHPEFDSTRLATEALYAVTPLGHPLLEKPALAPEDLRDAPLILGDAREWAEFRWRLSDLFNAEGVALRPALEASNTLALVGLVAAGLGLTIFPESLLGFLGRHVDARPIAHPSFRSQTILVWRRRHQPPLVRRFIAAAQAIAPAAATAP</sequence>
<dbReference type="Gene3D" id="3.40.190.10">
    <property type="entry name" value="Periplasmic binding protein-like II"/>
    <property type="match status" value="2"/>
</dbReference>
<dbReference type="PRINTS" id="PR00039">
    <property type="entry name" value="HTHLYSR"/>
</dbReference>
<evidence type="ECO:0000256" key="4">
    <source>
        <dbReference type="ARBA" id="ARBA00023163"/>
    </source>
</evidence>
<keyword evidence="7" id="KW-1185">Reference proteome</keyword>
<dbReference type="RefSeq" id="WP_036730807.1">
    <property type="nucleotide sequence ID" value="NZ_FNNA01000002.1"/>
</dbReference>
<proteinExistence type="inferred from homology"/>
<protein>
    <submittedName>
        <fullName evidence="6">DNA-binding transcriptional regulator, LysR family</fullName>
    </submittedName>
</protein>
<evidence type="ECO:0000313" key="6">
    <source>
        <dbReference type="EMBL" id="SDW93863.1"/>
    </source>
</evidence>
<feature type="domain" description="HTH lysR-type" evidence="5">
    <location>
        <begin position="6"/>
        <end position="63"/>
    </location>
</feature>
<dbReference type="GO" id="GO:0003700">
    <property type="term" value="F:DNA-binding transcription factor activity"/>
    <property type="evidence" value="ECO:0007669"/>
    <property type="project" value="InterPro"/>
</dbReference>
<dbReference type="Pfam" id="PF00126">
    <property type="entry name" value="HTH_1"/>
    <property type="match status" value="1"/>
</dbReference>
<dbReference type="AlphaFoldDB" id="A0A1H2XLT8"/>
<dbReference type="InterPro" id="IPR036390">
    <property type="entry name" value="WH_DNA-bd_sf"/>
</dbReference>
<dbReference type="GO" id="GO:0003677">
    <property type="term" value="F:DNA binding"/>
    <property type="evidence" value="ECO:0007669"/>
    <property type="project" value="UniProtKB-KW"/>
</dbReference>